<dbReference type="Proteomes" id="UP000053766">
    <property type="component" value="Unassembled WGS sequence"/>
</dbReference>
<gene>
    <name evidence="1" type="ORF">DICVIV_14390</name>
</gene>
<dbReference type="AlphaFoldDB" id="A0A0D8X7X4"/>
<organism evidence="1 2">
    <name type="scientific">Dictyocaulus viviparus</name>
    <name type="common">Bovine lungworm</name>
    <dbReference type="NCBI Taxonomy" id="29172"/>
    <lineage>
        <taxon>Eukaryota</taxon>
        <taxon>Metazoa</taxon>
        <taxon>Ecdysozoa</taxon>
        <taxon>Nematoda</taxon>
        <taxon>Chromadorea</taxon>
        <taxon>Rhabditida</taxon>
        <taxon>Rhabditina</taxon>
        <taxon>Rhabditomorpha</taxon>
        <taxon>Strongyloidea</taxon>
        <taxon>Metastrongylidae</taxon>
        <taxon>Dictyocaulus</taxon>
    </lineage>
</organism>
<evidence type="ECO:0000313" key="1">
    <source>
        <dbReference type="EMBL" id="KJH39724.1"/>
    </source>
</evidence>
<accession>A0A0D8X7X4</accession>
<protein>
    <submittedName>
        <fullName evidence="1">Uncharacterized protein</fullName>
    </submittedName>
</protein>
<proteinExistence type="predicted"/>
<sequence>MLFCMSLIAGVTALIEDRRCTVPVLGTLKFAKTAVNCEDKLSDEKCKMFYMNGIKVGSDVDRHTSCFKVERHFSQFVN</sequence>
<reference evidence="1 2" key="1">
    <citation type="submission" date="2013-11" db="EMBL/GenBank/DDBJ databases">
        <title>Draft genome of the bovine lungworm Dictyocaulus viviparus.</title>
        <authorList>
            <person name="Mitreva M."/>
        </authorList>
    </citation>
    <scope>NUCLEOTIDE SEQUENCE [LARGE SCALE GENOMIC DNA]</scope>
    <source>
        <strain evidence="1 2">HannoverDv2000</strain>
    </source>
</reference>
<name>A0A0D8X7X4_DICVI</name>
<keyword evidence="2" id="KW-1185">Reference proteome</keyword>
<evidence type="ECO:0000313" key="2">
    <source>
        <dbReference type="Proteomes" id="UP000053766"/>
    </source>
</evidence>
<dbReference type="EMBL" id="KN721273">
    <property type="protein sequence ID" value="KJH39724.1"/>
    <property type="molecule type" value="Genomic_DNA"/>
</dbReference>
<reference evidence="2" key="2">
    <citation type="journal article" date="2016" name="Sci. Rep.">
        <title>Dictyocaulus viviparus genome, variome and transcriptome elucidate lungworm biology and support future intervention.</title>
        <authorList>
            <person name="McNulty S.N."/>
            <person name="Strube C."/>
            <person name="Rosa B.A."/>
            <person name="Martin J.C."/>
            <person name="Tyagi R."/>
            <person name="Choi Y.J."/>
            <person name="Wang Q."/>
            <person name="Hallsworth Pepin K."/>
            <person name="Zhang X."/>
            <person name="Ozersky P."/>
            <person name="Wilson R.K."/>
            <person name="Sternberg P.W."/>
            <person name="Gasser R.B."/>
            <person name="Mitreva M."/>
        </authorList>
    </citation>
    <scope>NUCLEOTIDE SEQUENCE [LARGE SCALE GENOMIC DNA]</scope>
    <source>
        <strain evidence="2">HannoverDv2000</strain>
    </source>
</reference>